<dbReference type="Proteomes" id="UP001596004">
    <property type="component" value="Unassembled WGS sequence"/>
</dbReference>
<keyword evidence="2" id="KW-1185">Reference proteome</keyword>
<evidence type="ECO:0000313" key="2">
    <source>
        <dbReference type="Proteomes" id="UP001596004"/>
    </source>
</evidence>
<dbReference type="RefSeq" id="WP_380837928.1">
    <property type="nucleotide sequence ID" value="NZ_JBHSFP010000002.1"/>
</dbReference>
<organism evidence="1 2">
    <name type="scientific">Sphaerisporangium dianthi</name>
    <dbReference type="NCBI Taxonomy" id="1436120"/>
    <lineage>
        <taxon>Bacteria</taxon>
        <taxon>Bacillati</taxon>
        <taxon>Actinomycetota</taxon>
        <taxon>Actinomycetes</taxon>
        <taxon>Streptosporangiales</taxon>
        <taxon>Streptosporangiaceae</taxon>
        <taxon>Sphaerisporangium</taxon>
    </lineage>
</organism>
<gene>
    <name evidence="1" type="ORF">ACFO60_05860</name>
</gene>
<evidence type="ECO:0008006" key="3">
    <source>
        <dbReference type="Google" id="ProtNLM"/>
    </source>
</evidence>
<evidence type="ECO:0000313" key="1">
    <source>
        <dbReference type="EMBL" id="MFC4530278.1"/>
    </source>
</evidence>
<dbReference type="EMBL" id="JBHSFP010000002">
    <property type="protein sequence ID" value="MFC4530278.1"/>
    <property type="molecule type" value="Genomic_DNA"/>
</dbReference>
<name>A0ABV9CBA2_9ACTN</name>
<proteinExistence type="predicted"/>
<accession>A0ABV9CBA2</accession>
<reference evidence="2" key="1">
    <citation type="journal article" date="2019" name="Int. J. Syst. Evol. Microbiol.">
        <title>The Global Catalogue of Microorganisms (GCM) 10K type strain sequencing project: providing services to taxonomists for standard genome sequencing and annotation.</title>
        <authorList>
            <consortium name="The Broad Institute Genomics Platform"/>
            <consortium name="The Broad Institute Genome Sequencing Center for Infectious Disease"/>
            <person name="Wu L."/>
            <person name="Ma J."/>
        </authorList>
    </citation>
    <scope>NUCLEOTIDE SEQUENCE [LARGE SCALE GENOMIC DNA]</scope>
    <source>
        <strain evidence="2">CGMCC 4.7132</strain>
    </source>
</reference>
<protein>
    <recommendedName>
        <fullName evidence="3">ATP-binding protein</fullName>
    </recommendedName>
</protein>
<comment type="caution">
    <text evidence="1">The sequence shown here is derived from an EMBL/GenBank/DDBJ whole genome shotgun (WGS) entry which is preliminary data.</text>
</comment>
<sequence length="326" mass="37174">MTLNGHSQRYELYGLPGRNPYAPRVLDPIVRAQDRDLRLSLGGYCQVEPIYTYLREAIAAERPAFVVISGRDFTGRTSMANCVLDLYRELRDVGDRFLVSRVEVTHHRDFEWFQQMMAQLQNEFEMAELSLSDPLVGAFDRIGNIPESIYPQKFQAAARMLGSELSRQKSPYAFGALFEGLHTASLINRAQTIFRHTSSLVVFTHRDYEHAQTPSADLLRADMFSEEIHLVRLLPLVESQIQLLAHHRWEQASKPESPCPFDLDGIAEIFRNAPVPIKAALTRLAKLLDYKLSLASGETPWPDNQELAMSRQWLVETVSAMDGWPR</sequence>